<protein>
    <submittedName>
        <fullName evidence="3">Uncharacterized protein</fullName>
    </submittedName>
</protein>
<name>A0AAV9Z8J8_9AGAR</name>
<feature type="transmembrane region" description="Helical" evidence="1">
    <location>
        <begin position="292"/>
        <end position="311"/>
    </location>
</feature>
<dbReference type="EMBL" id="JAWWNJ010000183">
    <property type="protein sequence ID" value="KAK6974507.1"/>
    <property type="molecule type" value="Genomic_DNA"/>
</dbReference>
<accession>A0AAV9Z8J8</accession>
<sequence length="409" mass="45480">MLFLWLVASLVLGRTDGSSSPSARATDDACNDIHKCRTLYDIVWPCLTTVFACIWVAVHPNMPPRPKEIAFPQNAGRFSVSWCRYQFRRVWDGHPGLRRKLVLMLIALIAPEIMVGFAARQWCLASRFSKKHGVSLTHGFFFFMGGFVDADGYVIVDEKQLTESVLTAIKAVSEAQIQDKSKRDGLAKLLAITQILRVVAQSLARFNQDLAITSLEVATVAYAVVTTFTWVFWMDKPLDTDTPLRIGDATRLPLSDRQHKRIGGHWQGIYGDESTDVPAFFARCPSHIIKNVIVPIECAVAIAFGAIHCIAWSATFPSTAQKWMWCSSALIVTAAPVPWLVEAIPLSQSELRSQWESLLVGAIGCLKAGGIPLYVIARLFLLVLPFVALRSLEPAVFIDINWAQYIPHL</sequence>
<evidence type="ECO:0000313" key="3">
    <source>
        <dbReference type="EMBL" id="KAK6974507.1"/>
    </source>
</evidence>
<keyword evidence="1" id="KW-1133">Transmembrane helix</keyword>
<gene>
    <name evidence="3" type="ORF">R3P38DRAFT_3335754</name>
</gene>
<feature type="signal peptide" evidence="2">
    <location>
        <begin position="1"/>
        <end position="17"/>
    </location>
</feature>
<feature type="transmembrane region" description="Helical" evidence="1">
    <location>
        <begin position="101"/>
        <end position="119"/>
    </location>
</feature>
<keyword evidence="1" id="KW-0472">Membrane</keyword>
<keyword evidence="1" id="KW-0812">Transmembrane</keyword>
<evidence type="ECO:0000256" key="1">
    <source>
        <dbReference type="SAM" id="Phobius"/>
    </source>
</evidence>
<feature type="transmembrane region" description="Helical" evidence="1">
    <location>
        <begin position="361"/>
        <end position="384"/>
    </location>
</feature>
<keyword evidence="2" id="KW-0732">Signal</keyword>
<evidence type="ECO:0000313" key="4">
    <source>
        <dbReference type="Proteomes" id="UP001362999"/>
    </source>
</evidence>
<feature type="transmembrane region" description="Helical" evidence="1">
    <location>
        <begin position="323"/>
        <end position="341"/>
    </location>
</feature>
<dbReference type="PANTHER" id="PTHR35043:SF7">
    <property type="entry name" value="TRANSCRIPTION FACTOR DOMAIN-CONTAINING PROTEIN"/>
    <property type="match status" value="1"/>
</dbReference>
<dbReference type="AlphaFoldDB" id="A0AAV9Z8J8"/>
<reference evidence="3 4" key="1">
    <citation type="journal article" date="2024" name="J Genomics">
        <title>Draft genome sequencing and assembly of Favolaschia claudopus CIRM-BRFM 2984 isolated from oak limbs.</title>
        <authorList>
            <person name="Navarro D."/>
            <person name="Drula E."/>
            <person name="Chaduli D."/>
            <person name="Cazenave R."/>
            <person name="Ahrendt S."/>
            <person name="Wang J."/>
            <person name="Lipzen A."/>
            <person name="Daum C."/>
            <person name="Barry K."/>
            <person name="Grigoriev I.V."/>
            <person name="Favel A."/>
            <person name="Rosso M.N."/>
            <person name="Martin F."/>
        </authorList>
    </citation>
    <scope>NUCLEOTIDE SEQUENCE [LARGE SCALE GENOMIC DNA]</scope>
    <source>
        <strain evidence="3 4">CIRM-BRFM 2984</strain>
    </source>
</reference>
<feature type="transmembrane region" description="Helical" evidence="1">
    <location>
        <begin position="210"/>
        <end position="233"/>
    </location>
</feature>
<keyword evidence="4" id="KW-1185">Reference proteome</keyword>
<feature type="chain" id="PRO_5043339822" evidence="2">
    <location>
        <begin position="18"/>
        <end position="409"/>
    </location>
</feature>
<dbReference type="PANTHER" id="PTHR35043">
    <property type="entry name" value="TRANSCRIPTION FACTOR DOMAIN-CONTAINING PROTEIN"/>
    <property type="match status" value="1"/>
</dbReference>
<dbReference type="Proteomes" id="UP001362999">
    <property type="component" value="Unassembled WGS sequence"/>
</dbReference>
<evidence type="ECO:0000256" key="2">
    <source>
        <dbReference type="SAM" id="SignalP"/>
    </source>
</evidence>
<proteinExistence type="predicted"/>
<organism evidence="3 4">
    <name type="scientific">Favolaschia claudopus</name>
    <dbReference type="NCBI Taxonomy" id="2862362"/>
    <lineage>
        <taxon>Eukaryota</taxon>
        <taxon>Fungi</taxon>
        <taxon>Dikarya</taxon>
        <taxon>Basidiomycota</taxon>
        <taxon>Agaricomycotina</taxon>
        <taxon>Agaricomycetes</taxon>
        <taxon>Agaricomycetidae</taxon>
        <taxon>Agaricales</taxon>
        <taxon>Marasmiineae</taxon>
        <taxon>Mycenaceae</taxon>
        <taxon>Favolaschia</taxon>
    </lineage>
</organism>
<comment type="caution">
    <text evidence="3">The sequence shown here is derived from an EMBL/GenBank/DDBJ whole genome shotgun (WGS) entry which is preliminary data.</text>
</comment>